<dbReference type="InterPro" id="IPR042099">
    <property type="entry name" value="ANL_N_sf"/>
</dbReference>
<reference evidence="1 2" key="1">
    <citation type="journal article" date="2016" name="Nat. Commun.">
        <title>Thousands of microbial genomes shed light on interconnected biogeochemical processes in an aquifer system.</title>
        <authorList>
            <person name="Anantharaman K."/>
            <person name="Brown C.T."/>
            <person name="Hug L.A."/>
            <person name="Sharon I."/>
            <person name="Castelle C.J."/>
            <person name="Probst A.J."/>
            <person name="Thomas B.C."/>
            <person name="Singh A."/>
            <person name="Wilkins M.J."/>
            <person name="Karaoz U."/>
            <person name="Brodie E.L."/>
            <person name="Williams K.H."/>
            <person name="Hubbard S.S."/>
            <person name="Banfield J.F."/>
        </authorList>
    </citation>
    <scope>NUCLEOTIDE SEQUENCE [LARGE SCALE GENOMIC DNA]</scope>
</reference>
<protein>
    <recommendedName>
        <fullName evidence="3">AMP-dependent synthetase/ligase domain-containing protein</fullName>
    </recommendedName>
</protein>
<accession>A0A1F6DVT4</accession>
<evidence type="ECO:0000313" key="1">
    <source>
        <dbReference type="EMBL" id="OGG65531.1"/>
    </source>
</evidence>
<dbReference type="AlphaFoldDB" id="A0A1F6DVT4"/>
<dbReference type="SUPFAM" id="SSF56801">
    <property type="entry name" value="Acetyl-CoA synthetase-like"/>
    <property type="match status" value="1"/>
</dbReference>
<organism evidence="1 2">
    <name type="scientific">Candidatus Kaiserbacteria bacterium RIFCSPHIGHO2_02_FULL_55_20</name>
    <dbReference type="NCBI Taxonomy" id="1798497"/>
    <lineage>
        <taxon>Bacteria</taxon>
        <taxon>Candidatus Kaiseribacteriota</taxon>
    </lineage>
</organism>
<dbReference type="STRING" id="1798497.A3D71_00320"/>
<evidence type="ECO:0008006" key="3">
    <source>
        <dbReference type="Google" id="ProtNLM"/>
    </source>
</evidence>
<proteinExistence type="predicted"/>
<dbReference type="InterPro" id="IPR053158">
    <property type="entry name" value="CapK_Type1_Caps_Biosynth"/>
</dbReference>
<gene>
    <name evidence="1" type="ORF">A3D71_00320</name>
</gene>
<comment type="caution">
    <text evidence="1">The sequence shown here is derived from an EMBL/GenBank/DDBJ whole genome shotgun (WGS) entry which is preliminary data.</text>
</comment>
<dbReference type="Proteomes" id="UP000177652">
    <property type="component" value="Unassembled WGS sequence"/>
</dbReference>
<dbReference type="PANTHER" id="PTHR36932:SF1">
    <property type="entry name" value="CAPSULAR POLYSACCHARIDE BIOSYNTHESIS PROTEIN"/>
    <property type="match status" value="1"/>
</dbReference>
<name>A0A1F6DVT4_9BACT</name>
<dbReference type="Gene3D" id="3.40.50.12780">
    <property type="entry name" value="N-terminal domain of ligase-like"/>
    <property type="match status" value="1"/>
</dbReference>
<evidence type="ECO:0000313" key="2">
    <source>
        <dbReference type="Proteomes" id="UP000177652"/>
    </source>
</evidence>
<dbReference type="EMBL" id="MFLK01000044">
    <property type="protein sequence ID" value="OGG65531.1"/>
    <property type="molecule type" value="Genomic_DNA"/>
</dbReference>
<dbReference type="PANTHER" id="PTHR36932">
    <property type="entry name" value="CAPSULAR POLYSACCHARIDE BIOSYNTHESIS PROTEIN"/>
    <property type="match status" value="1"/>
</dbReference>
<sequence>MSHTSPAETSPHILEREDVARMVNAIFDDFLFAPPHDDITRIIRMTSGTTGREPMMVLRELQDGSANQVAWFTDVERPLVCFSQLQLRSIYVSYFRVDRTKQGSPILAIDSADLTDDIAPLLADLAPDQLMGFPHMALRLADYFSESAVSTVRALRMTGEPLDESLHAMLAKRFPAATIRSQYIMAEIASISAMTCAYLPVRRFHPADHVRIEIFEPDETGAGDLLVSTVIHQRVPVSRYRVGDVARLVDGVCRCGEKTTFELLGRRGYDFVKIAGALLVRDDFDRVAGLCADLFDDYRAEVREVEQNGTLCGILSLRIYRDDGRHPAGLEDEVAARYSRELFLSGTQTLDEFVTKGLFMPIAVSVVTEPFPSKHKNVKLSFRSE</sequence>